<dbReference type="OrthoDB" id="2376432at2"/>
<proteinExistence type="predicted"/>
<keyword evidence="3" id="KW-1185">Reference proteome</keyword>
<evidence type="ECO:0000313" key="3">
    <source>
        <dbReference type="Proteomes" id="UP000050482"/>
    </source>
</evidence>
<keyword evidence="1" id="KW-0472">Membrane</keyword>
<accession>A0A0P9D8Q2</accession>
<sequence>MCTRADCERHVGQWVSFRTKYGYHVGLVERVTKDSAIVLSPRQHIPTHLASADIRADDVERLDLALAWGGFGRGGYPGSGFGGGAPGAGAYGGGFGGRGGYGWGRWAVSFLIIYVLWGLWLW</sequence>
<dbReference type="AlphaFoldDB" id="A0A0P9D8Q2"/>
<organism evidence="2 3">
    <name type="scientific">Alicyclobacillus ferrooxydans</name>
    <dbReference type="NCBI Taxonomy" id="471514"/>
    <lineage>
        <taxon>Bacteria</taxon>
        <taxon>Bacillati</taxon>
        <taxon>Bacillota</taxon>
        <taxon>Bacilli</taxon>
        <taxon>Bacillales</taxon>
        <taxon>Alicyclobacillaceae</taxon>
        <taxon>Alicyclobacillus</taxon>
    </lineage>
</organism>
<dbReference type="PATRIC" id="fig|471514.4.peg.410"/>
<evidence type="ECO:0000256" key="1">
    <source>
        <dbReference type="SAM" id="Phobius"/>
    </source>
</evidence>
<feature type="transmembrane region" description="Helical" evidence="1">
    <location>
        <begin position="103"/>
        <end position="121"/>
    </location>
</feature>
<keyword evidence="1" id="KW-0812">Transmembrane</keyword>
<dbReference type="Proteomes" id="UP000050482">
    <property type="component" value="Unassembled WGS sequence"/>
</dbReference>
<dbReference type="EMBL" id="LJCO01000008">
    <property type="protein sequence ID" value="KPV45762.1"/>
    <property type="molecule type" value="Genomic_DNA"/>
</dbReference>
<keyword evidence="1" id="KW-1133">Transmembrane helix</keyword>
<reference evidence="2 3" key="1">
    <citation type="submission" date="2015-09" db="EMBL/GenBank/DDBJ databases">
        <title>Draft genome sequence of Alicyclobacillus ferrooxydans DSM 22381.</title>
        <authorList>
            <person name="Hemp J."/>
        </authorList>
    </citation>
    <scope>NUCLEOTIDE SEQUENCE [LARGE SCALE GENOMIC DNA]</scope>
    <source>
        <strain evidence="2 3">TC-34</strain>
    </source>
</reference>
<gene>
    <name evidence="2" type="ORF">AN477_02000</name>
</gene>
<evidence type="ECO:0000313" key="2">
    <source>
        <dbReference type="EMBL" id="KPV45762.1"/>
    </source>
</evidence>
<name>A0A0P9D8Q2_9BACL</name>
<protein>
    <submittedName>
        <fullName evidence="2">Uncharacterized protein</fullName>
    </submittedName>
</protein>
<comment type="caution">
    <text evidence="2">The sequence shown here is derived from an EMBL/GenBank/DDBJ whole genome shotgun (WGS) entry which is preliminary data.</text>
</comment>